<proteinExistence type="predicted"/>
<dbReference type="InterPro" id="IPR019051">
    <property type="entry name" value="Trp_biosyn_TM_oprn/chp"/>
</dbReference>
<feature type="transmembrane region" description="Helical" evidence="2">
    <location>
        <begin position="52"/>
        <end position="72"/>
    </location>
</feature>
<evidence type="ECO:0000313" key="4">
    <source>
        <dbReference type="Proteomes" id="UP001224674"/>
    </source>
</evidence>
<feature type="transmembrane region" description="Helical" evidence="2">
    <location>
        <begin position="127"/>
        <end position="150"/>
    </location>
</feature>
<dbReference type="Pfam" id="PF09534">
    <property type="entry name" value="Trp_oprn_chp"/>
    <property type="match status" value="1"/>
</dbReference>
<reference evidence="3 4" key="1">
    <citation type="submission" date="2023-03" db="EMBL/GenBank/DDBJ databases">
        <title>Complete genome sequences of several Auritidibacter ignavus strains isolated from ear infections.</title>
        <authorList>
            <person name="Baehr T."/>
            <person name="Baumhoegger A.M."/>
        </authorList>
    </citation>
    <scope>NUCLEOTIDE SEQUENCE [LARGE SCALE GENOMIC DNA]</scope>
    <source>
        <strain evidence="3 4">BABAE-6</strain>
    </source>
</reference>
<dbReference type="AlphaFoldDB" id="A0AAJ6APV9"/>
<protein>
    <submittedName>
        <fullName evidence="3">Trp biosynthesis-associated membrane protein</fullName>
    </submittedName>
</protein>
<dbReference type="RefSeq" id="WP_279675069.1">
    <property type="nucleotide sequence ID" value="NZ_CP122566.1"/>
</dbReference>
<keyword evidence="2" id="KW-1133">Transmembrane helix</keyword>
<name>A0AAJ6APV9_9MICC</name>
<accession>A0AAJ6APV9</accession>
<feature type="region of interest" description="Disordered" evidence="1">
    <location>
        <begin position="160"/>
        <end position="202"/>
    </location>
</feature>
<feature type="compositionally biased region" description="Polar residues" evidence="1">
    <location>
        <begin position="160"/>
        <end position="185"/>
    </location>
</feature>
<keyword evidence="4" id="KW-1185">Reference proteome</keyword>
<evidence type="ECO:0000313" key="3">
    <source>
        <dbReference type="EMBL" id="WGH93624.1"/>
    </source>
</evidence>
<evidence type="ECO:0000256" key="2">
    <source>
        <dbReference type="SAM" id="Phobius"/>
    </source>
</evidence>
<gene>
    <name evidence="3" type="ORF">QDX21_02155</name>
</gene>
<keyword evidence="2" id="KW-0472">Membrane</keyword>
<sequence length="202" mass="21019">MLAKIFSRRNTVLLVLALGAVALICATQTWVRATEIPQTFDAEITVSGQDVSPVTTAMALVALAAAIALTIVRTVGRWVIGVLLILVGAMLAWACGLVLADPVGSIQPAVAEYTGLAQDPGPVQVTAAGWICLIVGMGLALLGVVVLVVGRHWSLSSSRKYEKATTTAQPESGTSGTLSSPQPSRTAEIDAWDELSRGQDPT</sequence>
<organism evidence="3 4">
    <name type="scientific">Auritidibacter ignavus</name>
    <dbReference type="NCBI Taxonomy" id="678932"/>
    <lineage>
        <taxon>Bacteria</taxon>
        <taxon>Bacillati</taxon>
        <taxon>Actinomycetota</taxon>
        <taxon>Actinomycetes</taxon>
        <taxon>Micrococcales</taxon>
        <taxon>Micrococcaceae</taxon>
        <taxon>Auritidibacter</taxon>
    </lineage>
</organism>
<evidence type="ECO:0000256" key="1">
    <source>
        <dbReference type="SAM" id="MobiDB-lite"/>
    </source>
</evidence>
<feature type="transmembrane region" description="Helical" evidence="2">
    <location>
        <begin position="79"/>
        <end position="100"/>
    </location>
</feature>
<dbReference type="Proteomes" id="UP001224674">
    <property type="component" value="Chromosome"/>
</dbReference>
<dbReference type="EMBL" id="CP122566">
    <property type="protein sequence ID" value="WGH93624.1"/>
    <property type="molecule type" value="Genomic_DNA"/>
</dbReference>
<keyword evidence="2" id="KW-0812">Transmembrane</keyword>